<gene>
    <name evidence="3" type="ORF">BG910_10720</name>
</gene>
<dbReference type="InterPro" id="IPR018306">
    <property type="entry name" value="Phage_T5_Orf172_DNA-bd"/>
</dbReference>
<keyword evidence="4" id="KW-1185">Reference proteome</keyword>
<evidence type="ECO:0000313" key="4">
    <source>
        <dbReference type="Proteomes" id="UP000198238"/>
    </source>
</evidence>
<feature type="region of interest" description="Disordered" evidence="1">
    <location>
        <begin position="94"/>
        <end position="118"/>
    </location>
</feature>
<feature type="domain" description="Bacteriophage T5 Orf172 DNA-binding" evidence="2">
    <location>
        <begin position="2"/>
        <end position="78"/>
    </location>
</feature>
<accession>A0A220S3T5</accession>
<protein>
    <recommendedName>
        <fullName evidence="2">Bacteriophage T5 Orf172 DNA-binding domain-containing protein</fullName>
    </recommendedName>
</protein>
<dbReference type="KEGG" id="nei:BG910_10720"/>
<evidence type="ECO:0000256" key="1">
    <source>
        <dbReference type="SAM" id="MobiDB-lite"/>
    </source>
</evidence>
<sequence>MYILTSPQMPGLIKIAASAKQPQKRMRWRTDTGKTCLFDVAYQICCNAYQEVERAAHESLARKKAGGKNFFACTVIEAAVEIRACTVGGFSSEEYPQAGPSSDAVVPPEMPSESNTQASRPWDLAIGALVLAILLVAVFGLLDNGGAEAESGAATGFDAAPVSASAVKPPQYRMEKIGASDIKLRNCPSTSCAAVAVLPAGRPVEIQPKTRTGDGWVRARFSGEACYPEGAAGKACAKRTEEKAAEGWIFAANLYDVRKARADENVLDALF</sequence>
<evidence type="ECO:0000313" key="3">
    <source>
        <dbReference type="EMBL" id="ASK28140.1"/>
    </source>
</evidence>
<dbReference type="EMBL" id="CP022278">
    <property type="protein sequence ID" value="ASK28140.1"/>
    <property type="molecule type" value="Genomic_DNA"/>
</dbReference>
<dbReference type="Pfam" id="PF10544">
    <property type="entry name" value="T5orf172"/>
    <property type="match status" value="1"/>
</dbReference>
<reference evidence="3 4" key="1">
    <citation type="submission" date="2017-06" db="EMBL/GenBank/DDBJ databases">
        <title>Neisseria chenwenguii sp. nov., isolated from the intestinal contents of Tibetan Plateau Pika in Yushu, Qinghai Province, China.</title>
        <authorList>
            <person name="Zhang G."/>
        </authorList>
    </citation>
    <scope>NUCLEOTIDE SEQUENCE [LARGE SCALE GENOMIC DNA]</scope>
    <source>
        <strain evidence="3 4">10023</strain>
    </source>
</reference>
<dbReference type="Proteomes" id="UP000198238">
    <property type="component" value="Chromosome"/>
</dbReference>
<dbReference type="AlphaFoldDB" id="A0A220S3T5"/>
<name>A0A220S3T5_9NEIS</name>
<organism evidence="3 4">
    <name type="scientific">Neisseria chenwenguii</name>
    <dbReference type="NCBI Taxonomy" id="1853278"/>
    <lineage>
        <taxon>Bacteria</taxon>
        <taxon>Pseudomonadati</taxon>
        <taxon>Pseudomonadota</taxon>
        <taxon>Betaproteobacteria</taxon>
        <taxon>Neisseriales</taxon>
        <taxon>Neisseriaceae</taxon>
        <taxon>Neisseria</taxon>
    </lineage>
</organism>
<proteinExistence type="predicted"/>
<evidence type="ECO:0000259" key="2">
    <source>
        <dbReference type="Pfam" id="PF10544"/>
    </source>
</evidence>